<proteinExistence type="predicted"/>
<dbReference type="FunCoup" id="A0A409VGR9">
    <property type="interactions" value="48"/>
</dbReference>
<accession>A0A409VGR9</accession>
<feature type="region of interest" description="Disordered" evidence="1">
    <location>
        <begin position="60"/>
        <end position="103"/>
    </location>
</feature>
<evidence type="ECO:0000313" key="3">
    <source>
        <dbReference type="Proteomes" id="UP000284842"/>
    </source>
</evidence>
<sequence>MSSILRQAASVARQASRARSFATSAVTRKDLVQDLYVREIKAYKPAPTAQDAHVGSVKKFSLPPAPKTPALPADLASELSAYDAAEPTTADAPKATSEAATETGTTGADAYLAFLEQDLPKPVHHH</sequence>
<comment type="caution">
    <text evidence="2">The sequence shown here is derived from an EMBL/GenBank/DDBJ whole genome shotgun (WGS) entry which is preliminary data.</text>
</comment>
<dbReference type="Proteomes" id="UP000284842">
    <property type="component" value="Unassembled WGS sequence"/>
</dbReference>
<dbReference type="GO" id="GO:0046933">
    <property type="term" value="F:proton-transporting ATP synthase activity, rotational mechanism"/>
    <property type="evidence" value="ECO:0007669"/>
    <property type="project" value="TreeGrafter"/>
</dbReference>
<dbReference type="PANTHER" id="PTHR28207:SF1">
    <property type="entry name" value="ATP SYNTHASE SUBUNIT H, MITOCHONDRIAL"/>
    <property type="match status" value="1"/>
</dbReference>
<dbReference type="InParanoid" id="A0A409VGR9"/>
<evidence type="ECO:0000313" key="2">
    <source>
        <dbReference type="EMBL" id="PPQ65458.1"/>
    </source>
</evidence>
<evidence type="ECO:0008006" key="4">
    <source>
        <dbReference type="Google" id="ProtNLM"/>
    </source>
</evidence>
<dbReference type="STRING" id="181874.A0A409VGR9"/>
<dbReference type="Pfam" id="PF10775">
    <property type="entry name" value="ATP_sub_h"/>
    <property type="match status" value="1"/>
</dbReference>
<reference evidence="2 3" key="1">
    <citation type="journal article" date="2018" name="Evol. Lett.">
        <title>Horizontal gene cluster transfer increased hallucinogenic mushroom diversity.</title>
        <authorList>
            <person name="Reynolds H.T."/>
            <person name="Vijayakumar V."/>
            <person name="Gluck-Thaler E."/>
            <person name="Korotkin H.B."/>
            <person name="Matheny P.B."/>
            <person name="Slot J.C."/>
        </authorList>
    </citation>
    <scope>NUCLEOTIDE SEQUENCE [LARGE SCALE GENOMIC DNA]</scope>
    <source>
        <strain evidence="2 3">2629</strain>
    </source>
</reference>
<organism evidence="2 3">
    <name type="scientific">Panaeolus cyanescens</name>
    <dbReference type="NCBI Taxonomy" id="181874"/>
    <lineage>
        <taxon>Eukaryota</taxon>
        <taxon>Fungi</taxon>
        <taxon>Dikarya</taxon>
        <taxon>Basidiomycota</taxon>
        <taxon>Agaricomycotina</taxon>
        <taxon>Agaricomycetes</taxon>
        <taxon>Agaricomycetidae</taxon>
        <taxon>Agaricales</taxon>
        <taxon>Agaricineae</taxon>
        <taxon>Galeropsidaceae</taxon>
        <taxon>Panaeolus</taxon>
    </lineage>
</organism>
<dbReference type="InterPro" id="IPR019711">
    <property type="entry name" value="ATP_synth_F0_suH"/>
</dbReference>
<gene>
    <name evidence="2" type="ORF">CVT24_010789</name>
</gene>
<evidence type="ECO:0000256" key="1">
    <source>
        <dbReference type="SAM" id="MobiDB-lite"/>
    </source>
</evidence>
<protein>
    <recommendedName>
        <fullName evidence="4">ATP synthase subunit H, mitochondrial</fullName>
    </recommendedName>
</protein>
<keyword evidence="3" id="KW-1185">Reference proteome</keyword>
<dbReference type="PANTHER" id="PTHR28207">
    <property type="entry name" value="ATP SYNTHASE SUBUNIT H, MITOCHONDRIAL"/>
    <property type="match status" value="1"/>
</dbReference>
<name>A0A409VGR9_9AGAR</name>
<dbReference type="EMBL" id="NHTK01006065">
    <property type="protein sequence ID" value="PPQ65458.1"/>
    <property type="molecule type" value="Genomic_DNA"/>
</dbReference>
<dbReference type="OrthoDB" id="274752at2759"/>
<dbReference type="AlphaFoldDB" id="A0A409VGR9"/>